<dbReference type="EMBL" id="MU003497">
    <property type="protein sequence ID" value="KAF2475067.1"/>
    <property type="molecule type" value="Genomic_DNA"/>
</dbReference>
<organism evidence="1 2">
    <name type="scientific">Lindgomyces ingoldianus</name>
    <dbReference type="NCBI Taxonomy" id="673940"/>
    <lineage>
        <taxon>Eukaryota</taxon>
        <taxon>Fungi</taxon>
        <taxon>Dikarya</taxon>
        <taxon>Ascomycota</taxon>
        <taxon>Pezizomycotina</taxon>
        <taxon>Dothideomycetes</taxon>
        <taxon>Pleosporomycetidae</taxon>
        <taxon>Pleosporales</taxon>
        <taxon>Lindgomycetaceae</taxon>
        <taxon>Lindgomyces</taxon>
    </lineage>
</organism>
<accession>A0ACB6R7K1</accession>
<reference evidence="1" key="1">
    <citation type="journal article" date="2020" name="Stud. Mycol.">
        <title>101 Dothideomycetes genomes: a test case for predicting lifestyles and emergence of pathogens.</title>
        <authorList>
            <person name="Haridas S."/>
            <person name="Albert R."/>
            <person name="Binder M."/>
            <person name="Bloem J."/>
            <person name="Labutti K."/>
            <person name="Salamov A."/>
            <person name="Andreopoulos B."/>
            <person name="Baker S."/>
            <person name="Barry K."/>
            <person name="Bills G."/>
            <person name="Bluhm B."/>
            <person name="Cannon C."/>
            <person name="Castanera R."/>
            <person name="Culley D."/>
            <person name="Daum C."/>
            <person name="Ezra D."/>
            <person name="Gonzalez J."/>
            <person name="Henrissat B."/>
            <person name="Kuo A."/>
            <person name="Liang C."/>
            <person name="Lipzen A."/>
            <person name="Lutzoni F."/>
            <person name="Magnuson J."/>
            <person name="Mondo S."/>
            <person name="Nolan M."/>
            <person name="Ohm R."/>
            <person name="Pangilinan J."/>
            <person name="Park H.-J."/>
            <person name="Ramirez L."/>
            <person name="Alfaro M."/>
            <person name="Sun H."/>
            <person name="Tritt A."/>
            <person name="Yoshinaga Y."/>
            <person name="Zwiers L.-H."/>
            <person name="Turgeon B."/>
            <person name="Goodwin S."/>
            <person name="Spatafora J."/>
            <person name="Crous P."/>
            <person name="Grigoriev I."/>
        </authorList>
    </citation>
    <scope>NUCLEOTIDE SEQUENCE</scope>
    <source>
        <strain evidence="1">ATCC 200398</strain>
    </source>
</reference>
<keyword evidence="2" id="KW-1185">Reference proteome</keyword>
<proteinExistence type="predicted"/>
<comment type="caution">
    <text evidence="1">The sequence shown here is derived from an EMBL/GenBank/DDBJ whole genome shotgun (WGS) entry which is preliminary data.</text>
</comment>
<protein>
    <submittedName>
        <fullName evidence="1">Amino acid transporter</fullName>
    </submittedName>
</protein>
<sequence>MAEVTKEVIGVNTLLHELDLSEDEAAVSMKKGTGADRQNMWRMGKVQELRRNFRFVSIFGFSMILMACWEIVLSTSGIGLTNGGTGGLIWTYLFSWMGFICVTISMAEMGSMAPTSGGQYHWISEFAPARAQKFLSYVIGWLCTLGWQVSSAGAAFLAGVQIQGLIVINKPDYVFQAWHGTLLVIAVSAFNVTFNTFFAKKLPLIEAVILVLHICGFFAVLAVLWVMGPIADASIVFTTFNNFGGWSSKGLATIVGAIGTAMPLIGADASVHLSEELRDASKTLPRAMIWSILVNGAMGWIIIITYCCVLGNVEDALESPTRQPFLYVFQNTTKSAVGASLMGAVVISMATFSAVSVTATSSRQLFAFARDKGVPFHETFAYVPPEWDVPINAVCFSFAVACLLSLINLGSAVAFNTIASLGSAALMSSYIVSISCMALKRIRGEPLLPSEFKLGRTGLPINLISLVFLIFIFFFSFWPGMVKPTVELMNWSSMMFGGTMIFALLFYFFRGRHVYDGPVTYVRKSA</sequence>
<evidence type="ECO:0000313" key="1">
    <source>
        <dbReference type="EMBL" id="KAF2475067.1"/>
    </source>
</evidence>
<name>A0ACB6R7K1_9PLEO</name>
<evidence type="ECO:0000313" key="2">
    <source>
        <dbReference type="Proteomes" id="UP000799755"/>
    </source>
</evidence>
<gene>
    <name evidence="1" type="ORF">BDR25DRAFT_301543</name>
</gene>
<dbReference type="Proteomes" id="UP000799755">
    <property type="component" value="Unassembled WGS sequence"/>
</dbReference>